<reference evidence="1 2" key="1">
    <citation type="journal article" date="2014" name="Genome Biol. Evol.">
        <title>The genome of the myxosporean Thelohanellus kitauei shows adaptations to nutrient acquisition within its fish host.</title>
        <authorList>
            <person name="Yang Y."/>
            <person name="Xiong J."/>
            <person name="Zhou Z."/>
            <person name="Huo F."/>
            <person name="Miao W."/>
            <person name="Ran C."/>
            <person name="Liu Y."/>
            <person name="Zhang J."/>
            <person name="Feng J."/>
            <person name="Wang M."/>
            <person name="Wang M."/>
            <person name="Wang L."/>
            <person name="Yao B."/>
        </authorList>
    </citation>
    <scope>NUCLEOTIDE SEQUENCE [LARGE SCALE GENOMIC DNA]</scope>
    <source>
        <strain evidence="1">Wuqing</strain>
    </source>
</reference>
<gene>
    <name evidence="1" type="ORF">RF11_04603</name>
</gene>
<name>A0A0C2MGL7_THEKT</name>
<comment type="caution">
    <text evidence="1">The sequence shown here is derived from an EMBL/GenBank/DDBJ whole genome shotgun (WGS) entry which is preliminary data.</text>
</comment>
<keyword evidence="2" id="KW-1185">Reference proteome</keyword>
<dbReference type="AlphaFoldDB" id="A0A0C2MGL7"/>
<dbReference type="Proteomes" id="UP000031668">
    <property type="component" value="Unassembled WGS sequence"/>
</dbReference>
<evidence type="ECO:0000313" key="1">
    <source>
        <dbReference type="EMBL" id="KII60836.1"/>
    </source>
</evidence>
<sequence length="111" mass="13209">MAASENPEYKRYLKVLSLIIFIFDGYNYLDQNHTNTIQNLFASNSFDHQNTHGESSVTMIPTPISDTSIQTNIFEKNLLYYVLEWFIFMYEMKFIYRDISSVFDNMDNNIY</sequence>
<organism evidence="1 2">
    <name type="scientific">Thelohanellus kitauei</name>
    <name type="common">Myxosporean</name>
    <dbReference type="NCBI Taxonomy" id="669202"/>
    <lineage>
        <taxon>Eukaryota</taxon>
        <taxon>Metazoa</taxon>
        <taxon>Cnidaria</taxon>
        <taxon>Myxozoa</taxon>
        <taxon>Myxosporea</taxon>
        <taxon>Bivalvulida</taxon>
        <taxon>Platysporina</taxon>
        <taxon>Myxobolidae</taxon>
        <taxon>Thelohanellus</taxon>
    </lineage>
</organism>
<evidence type="ECO:0000313" key="2">
    <source>
        <dbReference type="Proteomes" id="UP000031668"/>
    </source>
</evidence>
<accession>A0A0C2MGL7</accession>
<protein>
    <submittedName>
        <fullName evidence="1">Uncharacterized protein</fullName>
    </submittedName>
</protein>
<dbReference type="EMBL" id="JWZT01005410">
    <property type="protein sequence ID" value="KII60836.1"/>
    <property type="molecule type" value="Genomic_DNA"/>
</dbReference>
<proteinExistence type="predicted"/>